<dbReference type="InterPro" id="IPR001126">
    <property type="entry name" value="UmuC"/>
</dbReference>
<dbReference type="EC" id="2.7.7.7" evidence="7"/>
<keyword evidence="7" id="KW-0808">Transferase</keyword>
<organism evidence="7 8">
    <name type="scientific">Photobacterium toruni</name>
    <dbReference type="NCBI Taxonomy" id="1935446"/>
    <lineage>
        <taxon>Bacteria</taxon>
        <taxon>Pseudomonadati</taxon>
        <taxon>Pseudomonadota</taxon>
        <taxon>Gammaproteobacteria</taxon>
        <taxon>Vibrionales</taxon>
        <taxon>Vibrionaceae</taxon>
        <taxon>Photobacterium</taxon>
    </lineage>
</organism>
<dbReference type="Proteomes" id="UP000191116">
    <property type="component" value="Unassembled WGS sequence"/>
</dbReference>
<dbReference type="InterPro" id="IPR043502">
    <property type="entry name" value="DNA/RNA_pol_sf"/>
</dbReference>
<evidence type="ECO:0000256" key="3">
    <source>
        <dbReference type="ARBA" id="ARBA00023199"/>
    </source>
</evidence>
<comment type="similarity">
    <text evidence="1">Belongs to the DNA polymerase type-Y family.</text>
</comment>
<dbReference type="Gene3D" id="1.10.150.20">
    <property type="entry name" value="5' to 3' exonuclease, C-terminal subdomain"/>
    <property type="match status" value="1"/>
</dbReference>
<dbReference type="PANTHER" id="PTHR11076">
    <property type="entry name" value="DNA REPAIR POLYMERASE UMUC / TRANSFERASE FAMILY MEMBER"/>
    <property type="match status" value="1"/>
</dbReference>
<keyword evidence="3" id="KW-0741">SOS mutagenesis</keyword>
<dbReference type="Gene3D" id="3.30.70.270">
    <property type="match status" value="1"/>
</dbReference>
<dbReference type="GO" id="GO:0042276">
    <property type="term" value="P:error-prone translesion synthesis"/>
    <property type="evidence" value="ECO:0007669"/>
    <property type="project" value="TreeGrafter"/>
</dbReference>
<dbReference type="InterPro" id="IPR043128">
    <property type="entry name" value="Rev_trsase/Diguanyl_cyclase"/>
</dbReference>
<evidence type="ECO:0000256" key="5">
    <source>
        <dbReference type="ARBA" id="ARBA00023236"/>
    </source>
</evidence>
<dbReference type="Pfam" id="PF13438">
    <property type="entry name" value="DUF4113"/>
    <property type="match status" value="1"/>
</dbReference>
<dbReference type="InterPro" id="IPR025188">
    <property type="entry name" value="DUF4113"/>
</dbReference>
<evidence type="ECO:0000256" key="1">
    <source>
        <dbReference type="ARBA" id="ARBA00010945"/>
    </source>
</evidence>
<evidence type="ECO:0000256" key="4">
    <source>
        <dbReference type="ARBA" id="ARBA00023204"/>
    </source>
</evidence>
<dbReference type="OrthoDB" id="9808813at2"/>
<dbReference type="PROSITE" id="PS50173">
    <property type="entry name" value="UMUC"/>
    <property type="match status" value="1"/>
</dbReference>
<gene>
    <name evidence="7" type="primary">dinB_2</name>
    <name evidence="7" type="ORF">CZ814_03198</name>
</gene>
<evidence type="ECO:0000313" key="8">
    <source>
        <dbReference type="Proteomes" id="UP000191116"/>
    </source>
</evidence>
<dbReference type="InterPro" id="IPR050116">
    <property type="entry name" value="DNA_polymerase-Y"/>
</dbReference>
<sequence length="418" mass="47121">MVILCDGTRFYSSAAGVYQPELRNKPLAVVTSNSGIIIALNKLASQLSVRKFEPIFKYKNMVELGQLFTAEANFNIFGSISNDMHEQFEKLVPDIYRYSIDEAFGLLPACESSDVVGYLKRIRRTVYKNIRIPIGAAAARNCTLVKVASWAAKNVEGYNGICVLENTRTEEAILARLEIAKVWGIGRRLGPKFQMLSINTALDLKRYKANKLRLFGKPIQEIHAELNGEIVHDWRRVQLAEQQQIGSSRSMQNRLQTIYEVKQALAYHLSEVAAKARSSNQRIKRLVIFCCGSRFDKSPIPPVSVTIDLEYPTHDLMILLPVLQANIEPLTAHLPIYKVGVNATELCSARYDQQDLFAPKENQRLMNTLDNINAKYGKKTLYLGSLGVNVADEQIGERCQSPTLKNSHSRWSDIPQIF</sequence>
<evidence type="ECO:0000313" key="7">
    <source>
        <dbReference type="EMBL" id="SKA51734.1"/>
    </source>
</evidence>
<dbReference type="Pfam" id="PF00817">
    <property type="entry name" value="IMS"/>
    <property type="match status" value="1"/>
</dbReference>
<dbReference type="SUPFAM" id="SSF56672">
    <property type="entry name" value="DNA/RNA polymerases"/>
    <property type="match status" value="1"/>
</dbReference>
<evidence type="ECO:0000256" key="2">
    <source>
        <dbReference type="ARBA" id="ARBA00022763"/>
    </source>
</evidence>
<proteinExistence type="inferred from homology"/>
<dbReference type="Gene3D" id="3.40.1170.60">
    <property type="match status" value="1"/>
</dbReference>
<dbReference type="GO" id="GO:0003887">
    <property type="term" value="F:DNA-directed DNA polymerase activity"/>
    <property type="evidence" value="ECO:0007669"/>
    <property type="project" value="UniProtKB-EC"/>
</dbReference>
<dbReference type="GO" id="GO:0009432">
    <property type="term" value="P:SOS response"/>
    <property type="evidence" value="ECO:0007669"/>
    <property type="project" value="UniProtKB-KW"/>
</dbReference>
<dbReference type="GO" id="GO:0006281">
    <property type="term" value="P:DNA repair"/>
    <property type="evidence" value="ECO:0007669"/>
    <property type="project" value="UniProtKB-KW"/>
</dbReference>
<keyword evidence="7" id="KW-0548">Nucleotidyltransferase</keyword>
<keyword evidence="4" id="KW-0234">DNA repair</keyword>
<reference evidence="7 8" key="1">
    <citation type="submission" date="2017-02" db="EMBL/GenBank/DDBJ databases">
        <authorList>
            <person name="Peterson S.W."/>
        </authorList>
    </citation>
    <scope>NUCLEOTIDE SEQUENCE [LARGE SCALE GENOMIC DNA]</scope>
    <source>
        <strain evidence="7 8">CECT 9189</strain>
    </source>
</reference>
<keyword evidence="2" id="KW-0227">DNA damage</keyword>
<dbReference type="InterPro" id="IPR017961">
    <property type="entry name" value="DNA_pol_Y-fam_little_finger"/>
</dbReference>
<accession>A0A1T4UGA7</accession>
<protein>
    <submittedName>
        <fullName evidence="7">DNA polymerase IV</fullName>
        <ecNumber evidence="7">2.7.7.7</ecNumber>
    </submittedName>
</protein>
<name>A0A1T4UGA7_9GAMM</name>
<feature type="domain" description="UmuC" evidence="6">
    <location>
        <begin position="2"/>
        <end position="186"/>
    </location>
</feature>
<dbReference type="RefSeq" id="WP_080175924.1">
    <property type="nucleotide sequence ID" value="NZ_AP024856.1"/>
</dbReference>
<dbReference type="GO" id="GO:0005829">
    <property type="term" value="C:cytosol"/>
    <property type="evidence" value="ECO:0007669"/>
    <property type="project" value="TreeGrafter"/>
</dbReference>
<dbReference type="PANTHER" id="PTHR11076:SF34">
    <property type="entry name" value="PROTEIN UMUC"/>
    <property type="match status" value="1"/>
</dbReference>
<keyword evidence="5" id="KW-0742">SOS response</keyword>
<evidence type="ECO:0000259" key="6">
    <source>
        <dbReference type="PROSITE" id="PS50173"/>
    </source>
</evidence>
<dbReference type="GO" id="GO:0003684">
    <property type="term" value="F:damaged DNA binding"/>
    <property type="evidence" value="ECO:0007669"/>
    <property type="project" value="InterPro"/>
</dbReference>
<dbReference type="AlphaFoldDB" id="A0A1T4UGA7"/>
<dbReference type="EMBL" id="FUWP01000023">
    <property type="protein sequence ID" value="SKA51734.1"/>
    <property type="molecule type" value="Genomic_DNA"/>
</dbReference>
<dbReference type="Pfam" id="PF11799">
    <property type="entry name" value="IMS_C"/>
    <property type="match status" value="1"/>
</dbReference>